<gene>
    <name evidence="1" type="ORF">H2198_009243</name>
</gene>
<evidence type="ECO:0000313" key="2">
    <source>
        <dbReference type="Proteomes" id="UP001172386"/>
    </source>
</evidence>
<reference evidence="1" key="1">
    <citation type="submission" date="2022-10" db="EMBL/GenBank/DDBJ databases">
        <title>Culturing micro-colonial fungi from biological soil crusts in the Mojave desert and describing Neophaeococcomyces mojavensis, and introducing the new genera and species Taxawa tesnikishii.</title>
        <authorList>
            <person name="Kurbessoian T."/>
            <person name="Stajich J.E."/>
        </authorList>
    </citation>
    <scope>NUCLEOTIDE SEQUENCE</scope>
    <source>
        <strain evidence="1">JES_112</strain>
    </source>
</reference>
<comment type="caution">
    <text evidence="1">The sequence shown here is derived from an EMBL/GenBank/DDBJ whole genome shotgun (WGS) entry which is preliminary data.</text>
</comment>
<keyword evidence="2" id="KW-1185">Reference proteome</keyword>
<name>A0ACC2ZV64_9EURO</name>
<organism evidence="1 2">
    <name type="scientific">Neophaeococcomyces mojaviensis</name>
    <dbReference type="NCBI Taxonomy" id="3383035"/>
    <lineage>
        <taxon>Eukaryota</taxon>
        <taxon>Fungi</taxon>
        <taxon>Dikarya</taxon>
        <taxon>Ascomycota</taxon>
        <taxon>Pezizomycotina</taxon>
        <taxon>Eurotiomycetes</taxon>
        <taxon>Chaetothyriomycetidae</taxon>
        <taxon>Chaetothyriales</taxon>
        <taxon>Chaetothyriales incertae sedis</taxon>
        <taxon>Neophaeococcomyces</taxon>
    </lineage>
</organism>
<evidence type="ECO:0000313" key="1">
    <source>
        <dbReference type="EMBL" id="KAJ9651485.1"/>
    </source>
</evidence>
<dbReference type="Proteomes" id="UP001172386">
    <property type="component" value="Unassembled WGS sequence"/>
</dbReference>
<protein>
    <submittedName>
        <fullName evidence="1">Uncharacterized protein</fullName>
    </submittedName>
</protein>
<dbReference type="EMBL" id="JAPDRQ010000254">
    <property type="protein sequence ID" value="KAJ9651485.1"/>
    <property type="molecule type" value="Genomic_DNA"/>
</dbReference>
<proteinExistence type="predicted"/>
<accession>A0ACC2ZV64</accession>
<sequence>MVKTVVVLGAGWAGLPLAHKLLKYTVPKVRDKLKVVLVSPNTHFFWNVAAVRGIIPGAFADEQLFLPIEPGFKEYGDAFQFILGKAESINLEANEVEVVNNDGHQLSLVYDQLVIATGSQIRNNLPFKPVGTHEETIKAFHALQDHIEAAKSIVIAGSGPTGVETAGELAAAYGERKTITLVMGGDCVLQASNALPSVSQTIESDLRKLGVKLVYKVKVERTESIGGASTDGYSRTSLTLSNGEMLTADLYLPLIGVQVNTKFVPGSLLDATKSLTLDKNMRVKGVPNVWGIGDVGNIEPKQLTVTDAQIIHLAAALDAVLTGQSGGVKDYKPSEKPMIFVTLGKKYGTGQIGGWKLWGFLVRHVKGRYLFVDIALDYVGGRRLRHASM</sequence>